<evidence type="ECO:0008006" key="4">
    <source>
        <dbReference type="Google" id="ProtNLM"/>
    </source>
</evidence>
<gene>
    <name evidence="2" type="ORF">Ahy_A05g023628</name>
</gene>
<dbReference type="PRINTS" id="PR00291">
    <property type="entry name" value="KUNITZINHBTR"/>
</dbReference>
<organism evidence="2 3">
    <name type="scientific">Arachis hypogaea</name>
    <name type="common">Peanut</name>
    <dbReference type="NCBI Taxonomy" id="3818"/>
    <lineage>
        <taxon>Eukaryota</taxon>
        <taxon>Viridiplantae</taxon>
        <taxon>Streptophyta</taxon>
        <taxon>Embryophyta</taxon>
        <taxon>Tracheophyta</taxon>
        <taxon>Spermatophyta</taxon>
        <taxon>Magnoliopsida</taxon>
        <taxon>eudicotyledons</taxon>
        <taxon>Gunneridae</taxon>
        <taxon>Pentapetalae</taxon>
        <taxon>rosids</taxon>
        <taxon>fabids</taxon>
        <taxon>Fabales</taxon>
        <taxon>Fabaceae</taxon>
        <taxon>Papilionoideae</taxon>
        <taxon>50 kb inversion clade</taxon>
        <taxon>dalbergioids sensu lato</taxon>
        <taxon>Dalbergieae</taxon>
        <taxon>Pterocarpus clade</taxon>
        <taxon>Arachis</taxon>
    </lineage>
</organism>
<keyword evidence="1" id="KW-0732">Signal</keyword>
<dbReference type="GO" id="GO:0004866">
    <property type="term" value="F:endopeptidase inhibitor activity"/>
    <property type="evidence" value="ECO:0007669"/>
    <property type="project" value="InterPro"/>
</dbReference>
<dbReference type="PROSITE" id="PS00283">
    <property type="entry name" value="SOYBEAN_KUNITZ"/>
    <property type="match status" value="1"/>
</dbReference>
<evidence type="ECO:0000256" key="1">
    <source>
        <dbReference type="SAM" id="SignalP"/>
    </source>
</evidence>
<accession>A0A445D407</accession>
<dbReference type="Gene3D" id="2.80.10.50">
    <property type="match status" value="2"/>
</dbReference>
<dbReference type="CDD" id="cd23375">
    <property type="entry name" value="beta-trefoil_STI_VvMLP-like"/>
    <property type="match status" value="2"/>
</dbReference>
<reference evidence="2 3" key="1">
    <citation type="submission" date="2019-01" db="EMBL/GenBank/DDBJ databases">
        <title>Sequencing of cultivated peanut Arachis hypogaea provides insights into genome evolution and oil improvement.</title>
        <authorList>
            <person name="Chen X."/>
        </authorList>
    </citation>
    <scope>NUCLEOTIDE SEQUENCE [LARGE SCALE GENOMIC DNA]</scope>
    <source>
        <strain evidence="3">cv. Fuhuasheng</strain>
        <tissue evidence="2">Leaves</tissue>
    </source>
</reference>
<sequence length="369" mass="40294">MKSIILLLIILFVFCTQFLLGEAGPSPEQVVDTEGKKVRTGIEYYIRPVPTTPCDGRGPCVVGSGFVLVARSANETCPLNVVVVEGFRGQAVIFTPVNPKKGVIRVSTDLNIKTNLTTICTESTVWKLDDFDSSSGQWFVTTGGVIGNPGKDTISNWFKIEKYDDDYKLVFCPTVCDFCKPLCKNVGSAGGAPEQVVDTSGKVVRAGVNYHFVPASPNVIGGLAFTSIGIFTCPLAVIFANDSKGLPLVFTPVNSKKGVVRVNTDLNINFAYGDSMCPQSTVWNVGSRDNSTGQRFLTIDGVIGNPGRKTVANWFKIRKYENGYKLVYCPSVCKDCYYKCSDIGIYVDQFGNKRLALSNVPYKVWFQPV</sequence>
<comment type="caution">
    <text evidence="2">The sequence shown here is derived from an EMBL/GenBank/DDBJ whole genome shotgun (WGS) entry which is preliminary data.</text>
</comment>
<protein>
    <recommendedName>
        <fullName evidence="4">Miraculin</fullName>
    </recommendedName>
</protein>
<dbReference type="Pfam" id="PF00197">
    <property type="entry name" value="Kunitz_legume"/>
    <property type="match status" value="2"/>
</dbReference>
<proteinExistence type="predicted"/>
<dbReference type="SUPFAM" id="SSF50386">
    <property type="entry name" value="STI-like"/>
    <property type="match status" value="2"/>
</dbReference>
<dbReference type="STRING" id="3818.A0A445D407"/>
<name>A0A445D407_ARAHY</name>
<keyword evidence="3" id="KW-1185">Reference proteome</keyword>
<dbReference type="SMART" id="SM00452">
    <property type="entry name" value="STI"/>
    <property type="match status" value="2"/>
</dbReference>
<evidence type="ECO:0000313" key="2">
    <source>
        <dbReference type="EMBL" id="RYR57957.1"/>
    </source>
</evidence>
<feature type="chain" id="PRO_5019018862" description="Miraculin" evidence="1">
    <location>
        <begin position="24"/>
        <end position="369"/>
    </location>
</feature>
<dbReference type="InterPro" id="IPR011065">
    <property type="entry name" value="Kunitz_inhibitor_STI-like_sf"/>
</dbReference>
<dbReference type="AlphaFoldDB" id="A0A445D407"/>
<dbReference type="Proteomes" id="UP000289738">
    <property type="component" value="Chromosome A05"/>
</dbReference>
<dbReference type="InterPro" id="IPR002160">
    <property type="entry name" value="Prot_inh_Kunz-lg"/>
</dbReference>
<evidence type="ECO:0000313" key="3">
    <source>
        <dbReference type="Proteomes" id="UP000289738"/>
    </source>
</evidence>
<dbReference type="PANTHER" id="PTHR33107">
    <property type="entry name" value="KUNITZ TRYPSIN INHIBITOR 2"/>
    <property type="match status" value="1"/>
</dbReference>
<dbReference type="PANTHER" id="PTHR33107:SF78">
    <property type="entry name" value="NODULE CYSTEINE-RICH (NCR) SECRETED PEPTIDE"/>
    <property type="match status" value="1"/>
</dbReference>
<feature type="signal peptide" evidence="1">
    <location>
        <begin position="1"/>
        <end position="23"/>
    </location>
</feature>
<dbReference type="EMBL" id="SDMP01000005">
    <property type="protein sequence ID" value="RYR57957.1"/>
    <property type="molecule type" value="Genomic_DNA"/>
</dbReference>